<evidence type="ECO:0000313" key="2">
    <source>
        <dbReference type="EMBL" id="KAL1862511.1"/>
    </source>
</evidence>
<sequence>MYAPLAFLATLLLSTAASAAPAATVGQARVVNNCAFDVSVWSVGSQVSDPHRLAAHGGSYAETFSRDPQTGGRVLKVTVPADGLWTGAPQTDFAYNLDGTQVWYDLSDVFGDPFAGHRLRVASAEGSCPAIDWASGTPPAGSQVKVCTSTKDVTLTLCA</sequence>
<protein>
    <recommendedName>
        <fullName evidence="4">Bys1 family protein</fullName>
    </recommendedName>
</protein>
<reference evidence="2 3" key="1">
    <citation type="journal article" date="2024" name="Commun. Biol.">
        <title>Comparative genomic analysis of thermophilic fungi reveals convergent evolutionary adaptations and gene losses.</title>
        <authorList>
            <person name="Steindorff A.S."/>
            <person name="Aguilar-Pontes M.V."/>
            <person name="Robinson A.J."/>
            <person name="Andreopoulos B."/>
            <person name="LaButti K."/>
            <person name="Kuo A."/>
            <person name="Mondo S."/>
            <person name="Riley R."/>
            <person name="Otillar R."/>
            <person name="Haridas S."/>
            <person name="Lipzen A."/>
            <person name="Grimwood J."/>
            <person name="Schmutz J."/>
            <person name="Clum A."/>
            <person name="Reid I.D."/>
            <person name="Moisan M.C."/>
            <person name="Butler G."/>
            <person name="Nguyen T.T.M."/>
            <person name="Dewar K."/>
            <person name="Conant G."/>
            <person name="Drula E."/>
            <person name="Henrissat B."/>
            <person name="Hansel C."/>
            <person name="Singer S."/>
            <person name="Hutchinson M.I."/>
            <person name="de Vries R.P."/>
            <person name="Natvig D.O."/>
            <person name="Powell A.J."/>
            <person name="Tsang A."/>
            <person name="Grigoriev I.V."/>
        </authorList>
    </citation>
    <scope>NUCLEOTIDE SEQUENCE [LARGE SCALE GENOMIC DNA]</scope>
    <source>
        <strain evidence="2 3">ATCC 24622</strain>
    </source>
</reference>
<keyword evidence="3" id="KW-1185">Reference proteome</keyword>
<evidence type="ECO:0000313" key="3">
    <source>
        <dbReference type="Proteomes" id="UP001586593"/>
    </source>
</evidence>
<comment type="caution">
    <text evidence="2">The sequence shown here is derived from an EMBL/GenBank/DDBJ whole genome shotgun (WGS) entry which is preliminary data.</text>
</comment>
<name>A0ABR3WHR9_9PEZI</name>
<keyword evidence="1" id="KW-0732">Signal</keyword>
<evidence type="ECO:0008006" key="4">
    <source>
        <dbReference type="Google" id="ProtNLM"/>
    </source>
</evidence>
<proteinExistence type="predicted"/>
<dbReference type="InterPro" id="IPR006771">
    <property type="entry name" value="CetA-like"/>
</dbReference>
<evidence type="ECO:0000256" key="1">
    <source>
        <dbReference type="SAM" id="SignalP"/>
    </source>
</evidence>
<dbReference type="PANTHER" id="PTHR36195:SF4">
    <property type="entry name" value="DOMAIN PROTEIN, PUTATIVE (AFU_ORTHOLOGUE AFUA_5G01990)-RELATED"/>
    <property type="match status" value="1"/>
</dbReference>
<organism evidence="2 3">
    <name type="scientific">Phialemonium thermophilum</name>
    <dbReference type="NCBI Taxonomy" id="223376"/>
    <lineage>
        <taxon>Eukaryota</taxon>
        <taxon>Fungi</taxon>
        <taxon>Dikarya</taxon>
        <taxon>Ascomycota</taxon>
        <taxon>Pezizomycotina</taxon>
        <taxon>Sordariomycetes</taxon>
        <taxon>Sordariomycetidae</taxon>
        <taxon>Cephalothecales</taxon>
        <taxon>Cephalothecaceae</taxon>
        <taxon>Phialemonium</taxon>
    </lineage>
</organism>
<dbReference type="EMBL" id="JAZHXJ010000397">
    <property type="protein sequence ID" value="KAL1862511.1"/>
    <property type="molecule type" value="Genomic_DNA"/>
</dbReference>
<dbReference type="PANTHER" id="PTHR36195">
    <property type="entry name" value="DOMAIN PROTEIN, PUTATIVE (AFU_ORTHOLOGUE AFUA_5G01990)-RELATED-RELATED"/>
    <property type="match status" value="1"/>
</dbReference>
<dbReference type="Proteomes" id="UP001586593">
    <property type="component" value="Unassembled WGS sequence"/>
</dbReference>
<accession>A0ABR3WHR9</accession>
<gene>
    <name evidence="2" type="ORF">VTK73DRAFT_6763</name>
</gene>
<feature type="signal peptide" evidence="1">
    <location>
        <begin position="1"/>
        <end position="19"/>
    </location>
</feature>
<dbReference type="Pfam" id="PF04681">
    <property type="entry name" value="Bys1"/>
    <property type="match status" value="1"/>
</dbReference>
<feature type="chain" id="PRO_5047247647" description="Bys1 family protein" evidence="1">
    <location>
        <begin position="20"/>
        <end position="159"/>
    </location>
</feature>